<evidence type="ECO:0000256" key="2">
    <source>
        <dbReference type="ARBA" id="ARBA00022723"/>
    </source>
</evidence>
<keyword evidence="3" id="KW-0408">Iron</keyword>
<keyword evidence="1" id="KW-0949">S-adenosyl-L-methionine</keyword>
<dbReference type="InterPro" id="IPR007197">
    <property type="entry name" value="rSAM"/>
</dbReference>
<dbReference type="SFLD" id="SFLDS00029">
    <property type="entry name" value="Radical_SAM"/>
    <property type="match status" value="1"/>
</dbReference>
<evidence type="ECO:0000259" key="5">
    <source>
        <dbReference type="SMART" id="SM00729"/>
    </source>
</evidence>
<dbReference type="SFLD" id="SFLDG01113">
    <property type="entry name" value="Uncharacterised_Radical_SAM_Su"/>
    <property type="match status" value="1"/>
</dbReference>
<evidence type="ECO:0000256" key="1">
    <source>
        <dbReference type="ARBA" id="ARBA00022691"/>
    </source>
</evidence>
<dbReference type="PANTHER" id="PTHR43288">
    <property type="entry name" value="BIOTIN SYNTHASE-RELATED PROTEIN, RADICAL SAM SUPERFAMILY"/>
    <property type="match status" value="1"/>
</dbReference>
<reference evidence="6 8" key="1">
    <citation type="journal article" date="2016" name="ISME J.">
        <title>Chasing the elusive Euryarchaeota class WSA2: genomes reveal a uniquely fastidious methyl-reducing methanogen.</title>
        <authorList>
            <person name="Nobu M.K."/>
            <person name="Narihiro T."/>
            <person name="Kuroda K."/>
            <person name="Mei R."/>
            <person name="Liu W.T."/>
        </authorList>
    </citation>
    <scope>NUCLEOTIDE SEQUENCE [LARGE SCALE GENOMIC DNA]</scope>
    <source>
        <strain evidence="6">ADurb1013_Bin02101</strain>
        <strain evidence="7">ADurb1213_Bin02801</strain>
    </source>
</reference>
<name>A0A150JBA5_9EURY</name>
<dbReference type="PANTHER" id="PTHR43288:SF2">
    <property type="entry name" value="RADICAL SAM CORE DOMAIN-CONTAINING PROTEIN"/>
    <property type="match status" value="1"/>
</dbReference>
<dbReference type="GO" id="GO:0003824">
    <property type="term" value="F:catalytic activity"/>
    <property type="evidence" value="ECO:0007669"/>
    <property type="project" value="InterPro"/>
</dbReference>
<dbReference type="EMBL" id="LNJB01000014">
    <property type="protein sequence ID" value="KYC54358.1"/>
    <property type="molecule type" value="Genomic_DNA"/>
</dbReference>
<dbReference type="SUPFAM" id="SSF102114">
    <property type="entry name" value="Radical SAM enzymes"/>
    <property type="match status" value="1"/>
</dbReference>
<accession>A0A150JHH1</accession>
<evidence type="ECO:0000313" key="6">
    <source>
        <dbReference type="EMBL" id="KYC54358.1"/>
    </source>
</evidence>
<accession>A0A150JBA5</accession>
<dbReference type="EMBL" id="LNJE01000003">
    <property type="protein sequence ID" value="KYC58397.1"/>
    <property type="molecule type" value="Genomic_DNA"/>
</dbReference>
<dbReference type="Gene3D" id="3.20.20.70">
    <property type="entry name" value="Aldolase class I"/>
    <property type="match status" value="1"/>
</dbReference>
<dbReference type="InterPro" id="IPR058240">
    <property type="entry name" value="rSAM_sf"/>
</dbReference>
<dbReference type="InterPro" id="IPR013785">
    <property type="entry name" value="Aldolase_TIM"/>
</dbReference>
<evidence type="ECO:0000256" key="3">
    <source>
        <dbReference type="ARBA" id="ARBA00023004"/>
    </source>
</evidence>
<dbReference type="InterPro" id="IPR006638">
    <property type="entry name" value="Elp3/MiaA/NifB-like_rSAM"/>
</dbReference>
<proteinExistence type="predicted"/>
<keyword evidence="4" id="KW-0411">Iron-sulfur</keyword>
<protein>
    <submittedName>
        <fullName evidence="6">Radical SAM superfamily protein</fullName>
    </submittedName>
</protein>
<keyword evidence="2" id="KW-0479">Metal-binding</keyword>
<comment type="caution">
    <text evidence="6">The sequence shown here is derived from an EMBL/GenBank/DDBJ whole genome shotgun (WGS) entry which is preliminary data.</text>
</comment>
<dbReference type="GO" id="GO:0051536">
    <property type="term" value="F:iron-sulfur cluster binding"/>
    <property type="evidence" value="ECO:0007669"/>
    <property type="project" value="UniProtKB-KW"/>
</dbReference>
<sequence>METKNLCYPSKESFPSISVTGEECHFSCIHCNHKYLKYMMHVTQENLYQKAIELQNKGIKGILISGGLDENGKVPIDYSILEKIKRDTSLIINHHSGFLIKDDAKNIKKSGIDAVSVDFVGSDDTIKNILKMPFRVSDYENTVRYLVEEGVNVVPHICVGLDKGKIVGEYNAVEILKKYPINSLTLLVLIKSELEKKENILYDIQSIKKFFLHVRKSFPDTMLSLGCMRPRIQELDEMAPIFNNIVNPSKNMIKFIRNDKSIVITKVCCSVC</sequence>
<feature type="domain" description="Elp3/MiaA/NifB-like radical SAM core" evidence="5">
    <location>
        <begin position="14"/>
        <end position="213"/>
    </location>
</feature>
<dbReference type="AlphaFoldDB" id="A0A150JBA5"/>
<organism evidence="6 8">
    <name type="scientific">Candidatus Methanofastidiosum methylothiophilum</name>
    <dbReference type="NCBI Taxonomy" id="1705564"/>
    <lineage>
        <taxon>Archaea</taxon>
        <taxon>Methanobacteriati</taxon>
        <taxon>Methanobacteriota</taxon>
        <taxon>Stenosarchaea group</taxon>
        <taxon>Candidatus Methanofastidiosia</taxon>
        <taxon>Candidatus Methanofastidiosales</taxon>
        <taxon>Candidatus Methanofastidiosaceae</taxon>
        <taxon>Candidatus Methanofastidiosum</taxon>
    </lineage>
</organism>
<evidence type="ECO:0000313" key="8">
    <source>
        <dbReference type="Proteomes" id="UP000092420"/>
    </source>
</evidence>
<dbReference type="Proteomes" id="UP000092420">
    <property type="component" value="Unassembled WGS sequence"/>
</dbReference>
<evidence type="ECO:0000313" key="7">
    <source>
        <dbReference type="EMBL" id="KYC58397.1"/>
    </source>
</evidence>
<dbReference type="SMART" id="SM00729">
    <property type="entry name" value="Elp3"/>
    <property type="match status" value="1"/>
</dbReference>
<accession>A0A150JMI6</accession>
<dbReference type="Pfam" id="PF04055">
    <property type="entry name" value="Radical_SAM"/>
    <property type="match status" value="1"/>
</dbReference>
<gene>
    <name evidence="6" type="ORF">AN188_01105</name>
    <name evidence="7" type="ORF">APG09_00419</name>
</gene>
<dbReference type="GO" id="GO:0046872">
    <property type="term" value="F:metal ion binding"/>
    <property type="evidence" value="ECO:0007669"/>
    <property type="project" value="UniProtKB-KW"/>
</dbReference>
<evidence type="ECO:0000256" key="4">
    <source>
        <dbReference type="ARBA" id="ARBA00023014"/>
    </source>
</evidence>